<keyword evidence="12" id="KW-1185">Reference proteome</keyword>
<dbReference type="InterPro" id="IPR012334">
    <property type="entry name" value="Pectin_lyas_fold"/>
</dbReference>
<organism evidence="11 12">
    <name type="scientific">Vigna unguiculata</name>
    <name type="common">Cowpea</name>
    <dbReference type="NCBI Taxonomy" id="3917"/>
    <lineage>
        <taxon>Eukaryota</taxon>
        <taxon>Viridiplantae</taxon>
        <taxon>Streptophyta</taxon>
        <taxon>Embryophyta</taxon>
        <taxon>Tracheophyta</taxon>
        <taxon>Spermatophyta</taxon>
        <taxon>Magnoliopsida</taxon>
        <taxon>eudicotyledons</taxon>
        <taxon>Gunneridae</taxon>
        <taxon>Pentapetalae</taxon>
        <taxon>rosids</taxon>
        <taxon>fabids</taxon>
        <taxon>Fabales</taxon>
        <taxon>Fabaceae</taxon>
        <taxon>Papilionoideae</taxon>
        <taxon>50 kb inversion clade</taxon>
        <taxon>NPAAA clade</taxon>
        <taxon>indigoferoid/millettioid clade</taxon>
        <taxon>Phaseoleae</taxon>
        <taxon>Vigna</taxon>
    </lineage>
</organism>
<comment type="similarity">
    <text evidence="2 9">Belongs to the glycosyl hydrolase 28 family.</text>
</comment>
<feature type="active site" evidence="8">
    <location>
        <position position="110"/>
    </location>
</feature>
<evidence type="ECO:0000256" key="2">
    <source>
        <dbReference type="ARBA" id="ARBA00008834"/>
    </source>
</evidence>
<evidence type="ECO:0000256" key="8">
    <source>
        <dbReference type="PROSITE-ProRule" id="PRU10052"/>
    </source>
</evidence>
<dbReference type="EMBL" id="CP039352">
    <property type="protein sequence ID" value="QCE03189.1"/>
    <property type="molecule type" value="Genomic_DNA"/>
</dbReference>
<evidence type="ECO:0000256" key="3">
    <source>
        <dbReference type="ARBA" id="ARBA00022512"/>
    </source>
</evidence>
<name>A0A4D6MSW9_VIGUN</name>
<dbReference type="SUPFAM" id="SSF51126">
    <property type="entry name" value="Pectin lyase-like"/>
    <property type="match status" value="1"/>
</dbReference>
<proteinExistence type="inferred from homology"/>
<dbReference type="GO" id="GO:0005975">
    <property type="term" value="P:carbohydrate metabolic process"/>
    <property type="evidence" value="ECO:0007669"/>
    <property type="project" value="InterPro"/>
</dbReference>
<comment type="subcellular location">
    <subcellularLocation>
        <location evidence="1">Secreted</location>
        <location evidence="1">Cell wall</location>
    </subcellularLocation>
</comment>
<dbReference type="InterPro" id="IPR000743">
    <property type="entry name" value="Glyco_hydro_28"/>
</dbReference>
<evidence type="ECO:0000313" key="12">
    <source>
        <dbReference type="Proteomes" id="UP000501690"/>
    </source>
</evidence>
<protein>
    <submittedName>
        <fullName evidence="11">Polygalacturonase</fullName>
    </submittedName>
</protein>
<dbReference type="Gene3D" id="2.160.20.10">
    <property type="entry name" value="Single-stranded right-handed beta-helix, Pectin lyase-like"/>
    <property type="match status" value="1"/>
</dbReference>
<accession>A0A4D6MSW9</accession>
<keyword evidence="6 9" id="KW-0326">Glycosidase</keyword>
<evidence type="ECO:0000256" key="4">
    <source>
        <dbReference type="ARBA" id="ARBA00022525"/>
    </source>
</evidence>
<dbReference type="Pfam" id="PF00295">
    <property type="entry name" value="Glyco_hydro_28"/>
    <property type="match status" value="1"/>
</dbReference>
<reference evidence="11 12" key="1">
    <citation type="submission" date="2019-04" db="EMBL/GenBank/DDBJ databases">
        <title>An improved genome assembly and genetic linkage map for asparagus bean, Vigna unguiculata ssp. sesquipedialis.</title>
        <authorList>
            <person name="Xia Q."/>
            <person name="Zhang R."/>
            <person name="Dong Y."/>
        </authorList>
    </citation>
    <scope>NUCLEOTIDE SEQUENCE [LARGE SCALE GENOMIC DNA]</scope>
    <source>
        <tissue evidence="11">Leaf</tissue>
    </source>
</reference>
<dbReference type="GO" id="GO:0004650">
    <property type="term" value="F:polygalacturonase activity"/>
    <property type="evidence" value="ECO:0007669"/>
    <property type="project" value="InterPro"/>
</dbReference>
<keyword evidence="5 9" id="KW-0378">Hydrolase</keyword>
<dbReference type="AlphaFoldDB" id="A0A4D6MSW9"/>
<dbReference type="GO" id="GO:0071555">
    <property type="term" value="P:cell wall organization"/>
    <property type="evidence" value="ECO:0007669"/>
    <property type="project" value="UniProtKB-KW"/>
</dbReference>
<evidence type="ECO:0000256" key="10">
    <source>
        <dbReference type="SAM" id="MobiDB-lite"/>
    </source>
</evidence>
<keyword evidence="7" id="KW-0961">Cell wall biogenesis/degradation</keyword>
<feature type="region of interest" description="Disordered" evidence="10">
    <location>
        <begin position="57"/>
        <end position="82"/>
    </location>
</feature>
<sequence length="264" mass="28240">MPKQEQHNKLDVPPGAELAVRRWLEMAKEAQDTRRSSDTEQQCNVCRQVVAVGDRGESKTGDASFVDGGAIGDGGQRRANRDGGHGDDCIAINSGSSFVNISDIFCGPGHGISVGSLGRNGDDARVENVHVRNCTFLGSSNGVRLKTWRGGQGYARKIIFEDITVVGVKRPVIIDQNYFGLLDEKKSAVKISEVSYRNVKGTTSGERAVELSCDPNVGCNDIVLDHISITKEDGGESKASCTGAQGTCFLCNPIVSCLSNLHLV</sequence>
<evidence type="ECO:0000256" key="7">
    <source>
        <dbReference type="ARBA" id="ARBA00023316"/>
    </source>
</evidence>
<dbReference type="Proteomes" id="UP000501690">
    <property type="component" value="Linkage Group LG8"/>
</dbReference>
<evidence type="ECO:0000256" key="6">
    <source>
        <dbReference type="ARBA" id="ARBA00023295"/>
    </source>
</evidence>
<dbReference type="PROSITE" id="PS00502">
    <property type="entry name" value="POLYGALACTURONASE"/>
    <property type="match status" value="1"/>
</dbReference>
<gene>
    <name evidence="11" type="ORF">DEO72_LG8g1211</name>
</gene>
<evidence type="ECO:0000313" key="11">
    <source>
        <dbReference type="EMBL" id="QCE03189.1"/>
    </source>
</evidence>
<keyword evidence="4" id="KW-0964">Secreted</keyword>
<keyword evidence="3" id="KW-0134">Cell wall</keyword>
<evidence type="ECO:0000256" key="9">
    <source>
        <dbReference type="RuleBase" id="RU361169"/>
    </source>
</evidence>
<evidence type="ECO:0000256" key="5">
    <source>
        <dbReference type="ARBA" id="ARBA00022801"/>
    </source>
</evidence>
<evidence type="ECO:0000256" key="1">
    <source>
        <dbReference type="ARBA" id="ARBA00004191"/>
    </source>
</evidence>
<dbReference type="InterPro" id="IPR011050">
    <property type="entry name" value="Pectin_lyase_fold/virulence"/>
</dbReference>
<dbReference type="PANTHER" id="PTHR31375">
    <property type="match status" value="1"/>
</dbReference>